<organism evidence="2 3">
    <name type="scientific">Nitrosospira multiformis</name>
    <dbReference type="NCBI Taxonomy" id="1231"/>
    <lineage>
        <taxon>Bacteria</taxon>
        <taxon>Pseudomonadati</taxon>
        <taxon>Pseudomonadota</taxon>
        <taxon>Betaproteobacteria</taxon>
        <taxon>Nitrosomonadales</taxon>
        <taxon>Nitrosomonadaceae</taxon>
        <taxon>Nitrosospira</taxon>
    </lineage>
</organism>
<keyword evidence="3" id="KW-1185">Reference proteome</keyword>
<feature type="domain" description="HTH cro/C1-type" evidence="1">
    <location>
        <begin position="14"/>
        <end position="68"/>
    </location>
</feature>
<protein>
    <submittedName>
        <fullName evidence="2">Transcriptional regulator, contains XRE-family HTH domain</fullName>
    </submittedName>
</protein>
<dbReference type="CDD" id="cd00093">
    <property type="entry name" value="HTH_XRE"/>
    <property type="match status" value="1"/>
</dbReference>
<evidence type="ECO:0000313" key="2">
    <source>
        <dbReference type="EMBL" id="SDQ66669.1"/>
    </source>
</evidence>
<reference evidence="2 3" key="1">
    <citation type="submission" date="2016-10" db="EMBL/GenBank/DDBJ databases">
        <authorList>
            <person name="Varghese N."/>
            <person name="Submissions S."/>
        </authorList>
    </citation>
    <scope>NUCLEOTIDE SEQUENCE [LARGE SCALE GENOMIC DNA]</scope>
    <source>
        <strain evidence="2 3">Nl1</strain>
    </source>
</reference>
<dbReference type="EMBL" id="FNKY01000001">
    <property type="protein sequence ID" value="SDQ66669.1"/>
    <property type="molecule type" value="Genomic_DNA"/>
</dbReference>
<dbReference type="SMART" id="SM00530">
    <property type="entry name" value="HTH_XRE"/>
    <property type="match status" value="1"/>
</dbReference>
<dbReference type="Gene3D" id="1.10.260.40">
    <property type="entry name" value="lambda repressor-like DNA-binding domains"/>
    <property type="match status" value="1"/>
</dbReference>
<evidence type="ECO:0000313" key="3">
    <source>
        <dbReference type="Proteomes" id="UP000183471"/>
    </source>
</evidence>
<dbReference type="RefSeq" id="WP_074631973.1">
    <property type="nucleotide sequence ID" value="NZ_FNKY01000001.1"/>
</dbReference>
<evidence type="ECO:0000259" key="1">
    <source>
        <dbReference type="PROSITE" id="PS50943"/>
    </source>
</evidence>
<dbReference type="Proteomes" id="UP000183471">
    <property type="component" value="Unassembled WGS sequence"/>
</dbReference>
<dbReference type="InterPro" id="IPR001387">
    <property type="entry name" value="Cro/C1-type_HTH"/>
</dbReference>
<dbReference type="InterPro" id="IPR010982">
    <property type="entry name" value="Lambda_DNA-bd_dom_sf"/>
</dbReference>
<comment type="caution">
    <text evidence="2">The sequence shown here is derived from an EMBL/GenBank/DDBJ whole genome shotgun (WGS) entry which is preliminary data.</text>
</comment>
<dbReference type="Pfam" id="PF01381">
    <property type="entry name" value="HTH_3"/>
    <property type="match status" value="1"/>
</dbReference>
<dbReference type="SUPFAM" id="SSF47413">
    <property type="entry name" value="lambda repressor-like DNA-binding domains"/>
    <property type="match status" value="1"/>
</dbReference>
<sequence length="122" mass="14289">MPKVSPDHPIGSRIVQLRREYSLTQSRLGEMCGVTKAAVSTWENGVAMPEIKKLLIIRSKLVFSFDWLITGEGEMSRAFDIMANFTERRHASRRDSRWYDRRQVLDRRDRQQHDRRKNSGAV</sequence>
<dbReference type="PROSITE" id="PS50943">
    <property type="entry name" value="HTH_CROC1"/>
    <property type="match status" value="1"/>
</dbReference>
<accession>A0ABY0TE76</accession>
<proteinExistence type="predicted"/>
<name>A0ABY0TE76_9PROT</name>
<gene>
    <name evidence="2" type="ORF">SAMN05216402_1767</name>
</gene>